<accession>A0A9N9QSG1</accession>
<sequence length="102" mass="12246">MSNTLNDMKDHEKMDNGQKHYLLTDLSQNYYEDHLPSYAKIMEYDIKCQQQLAKIWKTFGTIEKEHKLRMDDMRRSVLNYSNNNGKENFNGVVMENYNFINI</sequence>
<name>A0A9N9QSG1_9CUCU</name>
<reference evidence="1" key="1">
    <citation type="submission" date="2022-01" db="EMBL/GenBank/DDBJ databases">
        <authorList>
            <person name="King R."/>
        </authorList>
    </citation>
    <scope>NUCLEOTIDE SEQUENCE</scope>
</reference>
<dbReference type="AlphaFoldDB" id="A0A9N9QSG1"/>
<organism evidence="1 2">
    <name type="scientific">Ceutorhynchus assimilis</name>
    <name type="common">cabbage seed weevil</name>
    <dbReference type="NCBI Taxonomy" id="467358"/>
    <lineage>
        <taxon>Eukaryota</taxon>
        <taxon>Metazoa</taxon>
        <taxon>Ecdysozoa</taxon>
        <taxon>Arthropoda</taxon>
        <taxon>Hexapoda</taxon>
        <taxon>Insecta</taxon>
        <taxon>Pterygota</taxon>
        <taxon>Neoptera</taxon>
        <taxon>Endopterygota</taxon>
        <taxon>Coleoptera</taxon>
        <taxon>Polyphaga</taxon>
        <taxon>Cucujiformia</taxon>
        <taxon>Curculionidae</taxon>
        <taxon>Ceutorhynchinae</taxon>
        <taxon>Ceutorhynchus</taxon>
    </lineage>
</organism>
<proteinExistence type="predicted"/>
<evidence type="ECO:0000313" key="1">
    <source>
        <dbReference type="EMBL" id="CAG9773639.1"/>
    </source>
</evidence>
<protein>
    <submittedName>
        <fullName evidence="1">Uncharacterized protein</fullName>
    </submittedName>
</protein>
<gene>
    <name evidence="1" type="ORF">CEUTPL_LOCUS14028</name>
</gene>
<keyword evidence="2" id="KW-1185">Reference proteome</keyword>
<dbReference type="Proteomes" id="UP001152799">
    <property type="component" value="Chromosome 9"/>
</dbReference>
<evidence type="ECO:0000313" key="2">
    <source>
        <dbReference type="Proteomes" id="UP001152799"/>
    </source>
</evidence>
<dbReference type="EMBL" id="OU892285">
    <property type="protein sequence ID" value="CAG9773639.1"/>
    <property type="molecule type" value="Genomic_DNA"/>
</dbReference>